<keyword evidence="2" id="KW-0813">Transport</keyword>
<dbReference type="PRINTS" id="PR01434">
    <property type="entry name" value="NADHDHGNASE5"/>
</dbReference>
<dbReference type="PANTHER" id="PTHR43373">
    <property type="entry name" value="NA(+)/H(+) ANTIPORTER SUBUNIT"/>
    <property type="match status" value="1"/>
</dbReference>
<feature type="transmembrane region" description="Helical" evidence="11">
    <location>
        <begin position="692"/>
        <end position="710"/>
    </location>
</feature>
<dbReference type="Pfam" id="PF00361">
    <property type="entry name" value="Proton_antipo_M"/>
    <property type="match status" value="1"/>
</dbReference>
<evidence type="ECO:0000313" key="17">
    <source>
        <dbReference type="Proteomes" id="UP000019486"/>
    </source>
</evidence>
<evidence type="ECO:0000259" key="13">
    <source>
        <dbReference type="Pfam" id="PF00662"/>
    </source>
</evidence>
<dbReference type="GO" id="GO:0005886">
    <property type="term" value="C:plasma membrane"/>
    <property type="evidence" value="ECO:0007669"/>
    <property type="project" value="UniProtKB-SubCell"/>
</dbReference>
<dbReference type="GO" id="GO:0015297">
    <property type="term" value="F:antiporter activity"/>
    <property type="evidence" value="ECO:0007669"/>
    <property type="project" value="UniProtKB-KW"/>
</dbReference>
<dbReference type="PATRIC" id="fig|1385369.3.peg.1564"/>
<feature type="transmembrane region" description="Helical" evidence="11">
    <location>
        <begin position="161"/>
        <end position="183"/>
    </location>
</feature>
<feature type="transmembrane region" description="Helical" evidence="11">
    <location>
        <begin position="407"/>
        <end position="432"/>
    </location>
</feature>
<sequence length="802" mass="84871">MLSAILGIFAWAVIAPIVARRWPRHAGWVLAIPPAFLTVWFASFVPGIAAGEAVREVTPWIPGLGVNLSFYLDGLSVTFALMICGIGALIVVYSGGYLRGDAMLPRFFLFILAFMGSMLGVVLADNVIALIVFWELTSVTSFLLIGYLHDSPQSRRSALQALLVTSLGGLIMMAGLILLGIVGGGFELSELADRGGFLREHPYYTAILFLILAGAFTKSAQFPFHFWLPNAMDAPTPVSAYLHSATMVKAGIYLMARLAPTLGGTEAWTLTLVTVGSITAVLGAVLAVRQTDLKRILAYTTITALGQLTMLIGIGGTYALETFTVYLLAHACYKGALFMGVGAVDHETGTRQVGELGGLLRLMPVTAAAIGLAALSNAGLPPFLGFIGKEFMYSSTLGLAEDGGMPALGWVVTAAMVVSNALMMVTAGLVFIKPFLGARTETPKAAHEAPIGLWLGPIVLAAAGLGLGVFHGELERLLVAPVAASLAGRPMEVHIYLWGGLTPPLWLSVATVALGIVLYLGWPRVKAGFDGVAAALRYDSDRGWDGFLKGLVKLAAAQTRVIQSGYLRHYVMFTITFTTVAIAATMVAFDALTAPSLMELDAPYTAWALALIVLTATAAAVLATSRLVAILSLGVVGVVIALIFLLYGAPDVAITQFMVETLVVIIVALVLARLPRLTAFARPNRRSALRDAVISIAFGAVVTALMLSVIDLPIPLDLSDFFASRSLTEGFGRNVVNVILVDFRAVDTLGEVLVVTTAGLGAFSLLKARPKRARRESPEDADATSSQQDGKPSVIEQNGDRP</sequence>
<evidence type="ECO:0000259" key="15">
    <source>
        <dbReference type="Pfam" id="PF20501"/>
    </source>
</evidence>
<dbReference type="InterPro" id="IPR025383">
    <property type="entry name" value="MrpA_C/MbhD"/>
</dbReference>
<feature type="transmembrane region" description="Helical" evidence="11">
    <location>
        <begin position="604"/>
        <end position="622"/>
    </location>
</feature>
<feature type="domain" description="MrpA C-terminal/MbhD" evidence="14">
    <location>
        <begin position="612"/>
        <end position="676"/>
    </location>
</feature>
<keyword evidence="4" id="KW-1003">Cell membrane</keyword>
<dbReference type="InterPro" id="IPR050616">
    <property type="entry name" value="CPA3_Na-H_Antiporter_A"/>
</dbReference>
<evidence type="ECO:0000256" key="3">
    <source>
        <dbReference type="ARBA" id="ARBA00022449"/>
    </source>
</evidence>
<dbReference type="OrthoDB" id="9811798at2"/>
<feature type="transmembrane region" description="Helical" evidence="11">
    <location>
        <begin position="203"/>
        <end position="228"/>
    </location>
</feature>
<feature type="transmembrane region" description="Helical" evidence="11">
    <location>
        <begin position="107"/>
        <end position="124"/>
    </location>
</feature>
<feature type="transmembrane region" description="Helical" evidence="11">
    <location>
        <begin position="365"/>
        <end position="387"/>
    </location>
</feature>
<dbReference type="AlphaFoldDB" id="W9H576"/>
<evidence type="ECO:0000313" key="16">
    <source>
        <dbReference type="EMBL" id="EWY41390.1"/>
    </source>
</evidence>
<keyword evidence="3" id="KW-0050">Antiport</keyword>
<accession>W9H576</accession>
<evidence type="ECO:0000256" key="1">
    <source>
        <dbReference type="ARBA" id="ARBA00004651"/>
    </source>
</evidence>
<feature type="transmembrane region" description="Helical" evidence="11">
    <location>
        <begin position="495"/>
        <end position="520"/>
    </location>
</feature>
<dbReference type="GO" id="GO:0006811">
    <property type="term" value="P:monoatomic ion transport"/>
    <property type="evidence" value="ECO:0007669"/>
    <property type="project" value="UniProtKB-KW"/>
</dbReference>
<feature type="transmembrane region" description="Helical" evidence="11">
    <location>
        <begin position="748"/>
        <end position="766"/>
    </location>
</feature>
<evidence type="ECO:0000256" key="6">
    <source>
        <dbReference type="ARBA" id="ARBA00022989"/>
    </source>
</evidence>
<evidence type="ECO:0000256" key="8">
    <source>
        <dbReference type="ARBA" id="ARBA00023136"/>
    </source>
</evidence>
<dbReference type="InterPro" id="IPR001750">
    <property type="entry name" value="ND/Mrp_TM"/>
</dbReference>
<dbReference type="Pfam" id="PF20501">
    <property type="entry name" value="MbhE"/>
    <property type="match status" value="1"/>
</dbReference>
<evidence type="ECO:0000256" key="9">
    <source>
        <dbReference type="RuleBase" id="RU000320"/>
    </source>
</evidence>
<dbReference type="Pfam" id="PF13244">
    <property type="entry name" value="MbhD"/>
    <property type="match status" value="1"/>
</dbReference>
<organism evidence="16 17">
    <name type="scientific">Skermanella stibiiresistens SB22</name>
    <dbReference type="NCBI Taxonomy" id="1385369"/>
    <lineage>
        <taxon>Bacteria</taxon>
        <taxon>Pseudomonadati</taxon>
        <taxon>Pseudomonadota</taxon>
        <taxon>Alphaproteobacteria</taxon>
        <taxon>Rhodospirillales</taxon>
        <taxon>Azospirillaceae</taxon>
        <taxon>Skermanella</taxon>
    </lineage>
</organism>
<comment type="caution">
    <text evidence="16">The sequence shown here is derived from an EMBL/GenBank/DDBJ whole genome shotgun (WGS) entry which is preliminary data.</text>
</comment>
<feature type="domain" description="MrpA C-terminal/MbhE" evidence="15">
    <location>
        <begin position="689"/>
        <end position="775"/>
    </location>
</feature>
<feature type="transmembrane region" description="Helical" evidence="11">
    <location>
        <begin position="453"/>
        <end position="472"/>
    </location>
</feature>
<dbReference type="STRING" id="1385369.N825_28125"/>
<feature type="transmembrane region" description="Helical" evidence="11">
    <location>
        <begin position="627"/>
        <end position="647"/>
    </location>
</feature>
<feature type="transmembrane region" description="Helical" evidence="11">
    <location>
        <begin position="653"/>
        <end position="672"/>
    </location>
</feature>
<feature type="region of interest" description="Disordered" evidence="10">
    <location>
        <begin position="768"/>
        <end position="802"/>
    </location>
</feature>
<dbReference type="NCBIfam" id="NF009287">
    <property type="entry name" value="PRK12647.1"/>
    <property type="match status" value="1"/>
</dbReference>
<evidence type="ECO:0000259" key="14">
    <source>
        <dbReference type="Pfam" id="PF13244"/>
    </source>
</evidence>
<keyword evidence="5 9" id="KW-0812">Transmembrane</keyword>
<feature type="transmembrane region" description="Helical" evidence="11">
    <location>
        <begin position="325"/>
        <end position="344"/>
    </location>
</feature>
<evidence type="ECO:0000256" key="2">
    <source>
        <dbReference type="ARBA" id="ARBA00022448"/>
    </source>
</evidence>
<dbReference type="PANTHER" id="PTHR43373:SF1">
    <property type="entry name" value="NA(+)_H(+) ANTIPORTER SUBUNIT A"/>
    <property type="match status" value="1"/>
</dbReference>
<feature type="domain" description="NADH-Ubiquinone oxidoreductase (complex I) chain 5 N-terminal" evidence="13">
    <location>
        <begin position="62"/>
        <end position="108"/>
    </location>
</feature>
<keyword evidence="6 11" id="KW-1133">Transmembrane helix</keyword>
<dbReference type="InterPro" id="IPR001516">
    <property type="entry name" value="Proton_antipo_N"/>
</dbReference>
<proteinExistence type="predicted"/>
<feature type="transmembrane region" description="Helical" evidence="11">
    <location>
        <begin position="74"/>
        <end position="95"/>
    </location>
</feature>
<evidence type="ECO:0000256" key="5">
    <source>
        <dbReference type="ARBA" id="ARBA00022692"/>
    </source>
</evidence>
<name>W9H576_9PROT</name>
<feature type="transmembrane region" description="Helical" evidence="11">
    <location>
        <begin position="268"/>
        <end position="289"/>
    </location>
</feature>
<protein>
    <submittedName>
        <fullName evidence="16">NADH dehydrogenase</fullName>
    </submittedName>
</protein>
<keyword evidence="17" id="KW-1185">Reference proteome</keyword>
<dbReference type="Pfam" id="PF00662">
    <property type="entry name" value="Proton_antipo_N"/>
    <property type="match status" value="1"/>
</dbReference>
<feature type="transmembrane region" description="Helical" evidence="11">
    <location>
        <begin position="240"/>
        <end position="256"/>
    </location>
</feature>
<dbReference type="Proteomes" id="UP000019486">
    <property type="component" value="Unassembled WGS sequence"/>
</dbReference>
<feature type="domain" description="NADH:quinone oxidoreductase/Mrp antiporter transmembrane" evidence="12">
    <location>
        <begin position="124"/>
        <end position="391"/>
    </location>
</feature>
<evidence type="ECO:0000259" key="12">
    <source>
        <dbReference type="Pfam" id="PF00361"/>
    </source>
</evidence>
<reference evidence="16 17" key="1">
    <citation type="submission" date="2013-08" db="EMBL/GenBank/DDBJ databases">
        <title>The genome sequence of Skermanella stibiiresistens.</title>
        <authorList>
            <person name="Zhu W."/>
            <person name="Wang G."/>
        </authorList>
    </citation>
    <scope>NUCLEOTIDE SEQUENCE [LARGE SCALE GENOMIC DNA]</scope>
    <source>
        <strain evidence="16 17">SB22</strain>
    </source>
</reference>
<feature type="transmembrane region" description="Helical" evidence="11">
    <location>
        <begin position="296"/>
        <end position="319"/>
    </location>
</feature>
<dbReference type="RefSeq" id="WP_037449209.1">
    <property type="nucleotide sequence ID" value="NZ_AVFL01000004.1"/>
</dbReference>
<comment type="subcellular location">
    <subcellularLocation>
        <location evidence="1">Cell membrane</location>
        <topology evidence="1">Multi-pass membrane protein</topology>
    </subcellularLocation>
    <subcellularLocation>
        <location evidence="9">Membrane</location>
        <topology evidence="9">Multi-pass membrane protein</topology>
    </subcellularLocation>
</comment>
<evidence type="ECO:0000256" key="10">
    <source>
        <dbReference type="SAM" id="MobiDB-lite"/>
    </source>
</evidence>
<gene>
    <name evidence="16" type="ORF">N825_28125</name>
</gene>
<keyword evidence="7" id="KW-0406">Ion transport</keyword>
<dbReference type="InterPro" id="IPR046806">
    <property type="entry name" value="MrpA_C/MbhE"/>
</dbReference>
<feature type="transmembrane region" description="Helical" evidence="11">
    <location>
        <begin position="570"/>
        <end position="592"/>
    </location>
</feature>
<evidence type="ECO:0000256" key="11">
    <source>
        <dbReference type="SAM" id="Phobius"/>
    </source>
</evidence>
<feature type="transmembrane region" description="Helical" evidence="11">
    <location>
        <begin position="130"/>
        <end position="149"/>
    </location>
</feature>
<evidence type="ECO:0000256" key="4">
    <source>
        <dbReference type="ARBA" id="ARBA00022475"/>
    </source>
</evidence>
<dbReference type="EMBL" id="AVFL01000004">
    <property type="protein sequence ID" value="EWY41390.1"/>
    <property type="molecule type" value="Genomic_DNA"/>
</dbReference>
<keyword evidence="8 11" id="KW-0472">Membrane</keyword>
<evidence type="ECO:0000256" key="7">
    <source>
        <dbReference type="ARBA" id="ARBA00023065"/>
    </source>
</evidence>